<feature type="chain" id="PRO_5002462084" description="Tetratricopeptide repeat protein" evidence="1">
    <location>
        <begin position="20"/>
        <end position="432"/>
    </location>
</feature>
<protein>
    <recommendedName>
        <fullName evidence="4">Tetratricopeptide repeat protein</fullName>
    </recommendedName>
</protein>
<dbReference type="RefSeq" id="WP_045779637.1">
    <property type="nucleotide sequence ID" value="NZ_LAJX01000135.1"/>
</dbReference>
<comment type="caution">
    <text evidence="2">The sequence shown here is derived from an EMBL/GenBank/DDBJ whole genome shotgun (WGS) entry which is preliminary data.</text>
</comment>
<dbReference type="EMBL" id="LAJX01000135">
    <property type="protein sequence ID" value="KJV06085.1"/>
    <property type="molecule type" value="Genomic_DNA"/>
</dbReference>
<dbReference type="SUPFAM" id="SSF48452">
    <property type="entry name" value="TPR-like"/>
    <property type="match status" value="2"/>
</dbReference>
<dbReference type="Gene3D" id="1.25.40.10">
    <property type="entry name" value="Tetratricopeptide repeat domain"/>
    <property type="match status" value="2"/>
</dbReference>
<dbReference type="InterPro" id="IPR011990">
    <property type="entry name" value="TPR-like_helical_dom_sf"/>
</dbReference>
<keyword evidence="3" id="KW-1185">Reference proteome</keyword>
<reference evidence="2 3" key="2">
    <citation type="journal article" date="2016" name="Microb. Ecol.">
        <title>Genome Characteristics of a Novel Type I Methanotroph (Sn10-6) Isolated from a Flooded Indian Rice Field.</title>
        <authorList>
            <person name="Rahalkar M.C."/>
            <person name="Pandit P.S."/>
            <person name="Dhakephalkar P.K."/>
            <person name="Pore S."/>
            <person name="Arora P."/>
            <person name="Kapse N."/>
        </authorList>
    </citation>
    <scope>NUCLEOTIDE SEQUENCE [LARGE SCALE GENOMIC DNA]</scope>
    <source>
        <strain evidence="2 3">Sn10-6</strain>
    </source>
</reference>
<name>A0A0F3IH33_9GAMM</name>
<evidence type="ECO:0000313" key="2">
    <source>
        <dbReference type="EMBL" id="KJV06085.1"/>
    </source>
</evidence>
<keyword evidence="1" id="KW-0732">Signal</keyword>
<accession>A0A0F3IH33</accession>
<gene>
    <name evidence="2" type="ORF">VZ94_13560</name>
</gene>
<feature type="signal peptide" evidence="1">
    <location>
        <begin position="1"/>
        <end position="19"/>
    </location>
</feature>
<evidence type="ECO:0008006" key="4">
    <source>
        <dbReference type="Google" id="ProtNLM"/>
    </source>
</evidence>
<dbReference type="AlphaFoldDB" id="A0A0F3IH33"/>
<sequence length="432" mass="48377">MANLALFLILWLPSVLVLAQPHDTVSTINQAQQEYQHGRYWLALDTLSQLDEQQADVQGLKGLIHYRMRHFESAETLLNTALKNHHVAKSSVPWLMALAEIHAQRGLIDEAKALYQRALLTSDNQALSLSIQLGQIALLPVSEQLPALNQLQPKLIALAKNVERSRLLLNMAAQAQRQGEPGLKLAYDSYQHVLTDASTQDTGLTAASLDGLAQLYENQQRYEEAYRLNQDGLAAALEAEDEPLLIMLEWRHGRLANTLQRRAEAISAYQNAIQHIAAIRKDIPVEYHNGRSSFRELLEPVYLGLADLLLQQARDSQSAQKTHLLKQARETVELIKLAELEDYLGGRCGVQSRQAELDHVLTATTAVVYPILLPERLELLVGNGAALEHVSVNVSAAELQQYSQTLREKLTQRQWRKFSISSAIAPLAHRTY</sequence>
<dbReference type="PATRIC" id="fig|1632867.3.peg.1043"/>
<evidence type="ECO:0000256" key="1">
    <source>
        <dbReference type="SAM" id="SignalP"/>
    </source>
</evidence>
<dbReference type="OrthoDB" id="5558589at2"/>
<proteinExistence type="predicted"/>
<dbReference type="Proteomes" id="UP000033684">
    <property type="component" value="Unassembled WGS sequence"/>
</dbReference>
<reference evidence="3" key="1">
    <citation type="submission" date="2015-03" db="EMBL/GenBank/DDBJ databases">
        <title>Draft genome sequence of a novel methanotroph (Sn10-6) isolated from flooded ricefield rhizosphere in India.</title>
        <authorList>
            <person name="Pandit P.S."/>
            <person name="Pore S.D."/>
            <person name="Arora P."/>
            <person name="Kapse N.G."/>
            <person name="Dhakephalkar P.K."/>
            <person name="Rahalkar M.C."/>
        </authorList>
    </citation>
    <scope>NUCLEOTIDE SEQUENCE [LARGE SCALE GENOMIC DNA]</scope>
    <source>
        <strain evidence="3">Sn10-6</strain>
    </source>
</reference>
<organism evidence="2 3">
    <name type="scientific">Methylocucumis oryzae</name>
    <dbReference type="NCBI Taxonomy" id="1632867"/>
    <lineage>
        <taxon>Bacteria</taxon>
        <taxon>Pseudomonadati</taxon>
        <taxon>Pseudomonadota</taxon>
        <taxon>Gammaproteobacteria</taxon>
        <taxon>Methylococcales</taxon>
        <taxon>Methylococcaceae</taxon>
        <taxon>Methylocucumis</taxon>
    </lineage>
</organism>
<evidence type="ECO:0000313" key="3">
    <source>
        <dbReference type="Proteomes" id="UP000033684"/>
    </source>
</evidence>